<evidence type="ECO:0000313" key="2">
    <source>
        <dbReference type="Proteomes" id="UP000007266"/>
    </source>
</evidence>
<gene>
    <name evidence="1" type="primary">GLEAN_16416</name>
    <name evidence="1" type="ORF">TcasGA2_TC016416</name>
</gene>
<dbReference type="InParanoid" id="D7GXV1"/>
<dbReference type="EMBL" id="KQ972096">
    <property type="protein sequence ID" value="EFA13589.1"/>
    <property type="molecule type" value="Genomic_DNA"/>
</dbReference>
<dbReference type="PhylomeDB" id="D7GXV1"/>
<accession>D7GXV1</accession>
<evidence type="ECO:0000313" key="1">
    <source>
        <dbReference type="EMBL" id="EFA13589.1"/>
    </source>
</evidence>
<proteinExistence type="predicted"/>
<keyword evidence="2" id="KW-1185">Reference proteome</keyword>
<dbReference type="HOGENOM" id="CLU_3016864_0_0_1"/>
<reference evidence="1 2" key="1">
    <citation type="journal article" date="2008" name="Nature">
        <title>The genome of the model beetle and pest Tribolium castaneum.</title>
        <authorList>
            <consortium name="Tribolium Genome Sequencing Consortium"/>
            <person name="Richards S."/>
            <person name="Gibbs R.A."/>
            <person name="Weinstock G.M."/>
            <person name="Brown S.J."/>
            <person name="Denell R."/>
            <person name="Beeman R.W."/>
            <person name="Gibbs R."/>
            <person name="Beeman R.W."/>
            <person name="Brown S.J."/>
            <person name="Bucher G."/>
            <person name="Friedrich M."/>
            <person name="Grimmelikhuijzen C.J."/>
            <person name="Klingler M."/>
            <person name="Lorenzen M."/>
            <person name="Richards S."/>
            <person name="Roth S."/>
            <person name="Schroder R."/>
            <person name="Tautz D."/>
            <person name="Zdobnov E.M."/>
            <person name="Muzny D."/>
            <person name="Gibbs R.A."/>
            <person name="Weinstock G.M."/>
            <person name="Attaway T."/>
            <person name="Bell S."/>
            <person name="Buhay C.J."/>
            <person name="Chandrabose M.N."/>
            <person name="Chavez D."/>
            <person name="Clerk-Blankenburg K.P."/>
            <person name="Cree A."/>
            <person name="Dao M."/>
            <person name="Davis C."/>
            <person name="Chacko J."/>
            <person name="Dinh H."/>
            <person name="Dugan-Rocha S."/>
            <person name="Fowler G."/>
            <person name="Garner T.T."/>
            <person name="Garnes J."/>
            <person name="Gnirke A."/>
            <person name="Hawes A."/>
            <person name="Hernandez J."/>
            <person name="Hines S."/>
            <person name="Holder M."/>
            <person name="Hume J."/>
            <person name="Jhangiani S.N."/>
            <person name="Joshi V."/>
            <person name="Khan Z.M."/>
            <person name="Jackson L."/>
            <person name="Kovar C."/>
            <person name="Kowis A."/>
            <person name="Lee S."/>
            <person name="Lewis L.R."/>
            <person name="Margolis J."/>
            <person name="Morgan M."/>
            <person name="Nazareth L.V."/>
            <person name="Nguyen N."/>
            <person name="Okwuonu G."/>
            <person name="Parker D."/>
            <person name="Richards S."/>
            <person name="Ruiz S.J."/>
            <person name="Santibanez J."/>
            <person name="Savard J."/>
            <person name="Scherer S.E."/>
            <person name="Schneider B."/>
            <person name="Sodergren E."/>
            <person name="Tautz D."/>
            <person name="Vattahil S."/>
            <person name="Villasana D."/>
            <person name="White C.S."/>
            <person name="Wright R."/>
            <person name="Park Y."/>
            <person name="Beeman R.W."/>
            <person name="Lord J."/>
            <person name="Oppert B."/>
            <person name="Lorenzen M."/>
            <person name="Brown S."/>
            <person name="Wang L."/>
            <person name="Savard J."/>
            <person name="Tautz D."/>
            <person name="Richards S."/>
            <person name="Weinstock G."/>
            <person name="Gibbs R.A."/>
            <person name="Liu Y."/>
            <person name="Worley K."/>
            <person name="Weinstock G."/>
            <person name="Elsik C.G."/>
            <person name="Reese J.T."/>
            <person name="Elhaik E."/>
            <person name="Landan G."/>
            <person name="Graur D."/>
            <person name="Arensburger P."/>
            <person name="Atkinson P."/>
            <person name="Beeman R.W."/>
            <person name="Beidler J."/>
            <person name="Brown S.J."/>
            <person name="Demuth J.P."/>
            <person name="Drury D.W."/>
            <person name="Du Y.Z."/>
            <person name="Fujiwara H."/>
            <person name="Lorenzen M."/>
            <person name="Maselli V."/>
            <person name="Osanai M."/>
            <person name="Park Y."/>
            <person name="Robertson H.M."/>
            <person name="Tu Z."/>
            <person name="Wang J.J."/>
            <person name="Wang S."/>
            <person name="Richards S."/>
            <person name="Song H."/>
            <person name="Zhang L."/>
            <person name="Sodergren E."/>
            <person name="Werner D."/>
            <person name="Stanke M."/>
            <person name="Morgenstern B."/>
            <person name="Solovyev V."/>
            <person name="Kosarev P."/>
            <person name="Brown G."/>
            <person name="Chen H.C."/>
            <person name="Ermolaeva O."/>
            <person name="Hlavina W."/>
            <person name="Kapustin Y."/>
            <person name="Kiryutin B."/>
            <person name="Kitts P."/>
            <person name="Maglott D."/>
            <person name="Pruitt K."/>
            <person name="Sapojnikov V."/>
            <person name="Souvorov A."/>
            <person name="Mackey A.J."/>
            <person name="Waterhouse R.M."/>
            <person name="Wyder S."/>
            <person name="Zdobnov E.M."/>
            <person name="Zdobnov E.M."/>
            <person name="Wyder S."/>
            <person name="Kriventseva E.V."/>
            <person name="Kadowaki T."/>
            <person name="Bork P."/>
            <person name="Aranda M."/>
            <person name="Bao R."/>
            <person name="Beermann A."/>
            <person name="Berns N."/>
            <person name="Bolognesi R."/>
            <person name="Bonneton F."/>
            <person name="Bopp D."/>
            <person name="Brown S.J."/>
            <person name="Bucher G."/>
            <person name="Butts T."/>
            <person name="Chaumot A."/>
            <person name="Denell R.E."/>
            <person name="Ferrier D.E."/>
            <person name="Friedrich M."/>
            <person name="Gordon C.M."/>
            <person name="Jindra M."/>
            <person name="Klingler M."/>
            <person name="Lan Q."/>
            <person name="Lattorff H.M."/>
            <person name="Laudet V."/>
            <person name="von Levetsow C."/>
            <person name="Liu Z."/>
            <person name="Lutz R."/>
            <person name="Lynch J.A."/>
            <person name="da Fonseca R.N."/>
            <person name="Posnien N."/>
            <person name="Reuter R."/>
            <person name="Roth S."/>
            <person name="Savard J."/>
            <person name="Schinko J.B."/>
            <person name="Schmitt C."/>
            <person name="Schoppmeier M."/>
            <person name="Schroder R."/>
            <person name="Shippy T.D."/>
            <person name="Simonnet F."/>
            <person name="Marques-Souza H."/>
            <person name="Tautz D."/>
            <person name="Tomoyasu Y."/>
            <person name="Trauner J."/>
            <person name="Van der Zee M."/>
            <person name="Vervoort M."/>
            <person name="Wittkopp N."/>
            <person name="Wimmer E.A."/>
            <person name="Yang X."/>
            <person name="Jones A.K."/>
            <person name="Sattelle D.B."/>
            <person name="Ebert P.R."/>
            <person name="Nelson D."/>
            <person name="Scott J.G."/>
            <person name="Beeman R.W."/>
            <person name="Muthukrishnan S."/>
            <person name="Kramer K.J."/>
            <person name="Arakane Y."/>
            <person name="Beeman R.W."/>
            <person name="Zhu Q."/>
            <person name="Hogenkamp D."/>
            <person name="Dixit R."/>
            <person name="Oppert B."/>
            <person name="Jiang H."/>
            <person name="Zou Z."/>
            <person name="Marshall J."/>
            <person name="Elpidina E."/>
            <person name="Vinokurov K."/>
            <person name="Oppert C."/>
            <person name="Zou Z."/>
            <person name="Evans J."/>
            <person name="Lu Z."/>
            <person name="Zhao P."/>
            <person name="Sumathipala N."/>
            <person name="Altincicek B."/>
            <person name="Vilcinskas A."/>
            <person name="Williams M."/>
            <person name="Hultmark D."/>
            <person name="Hetru C."/>
            <person name="Jiang H."/>
            <person name="Grimmelikhuijzen C.J."/>
            <person name="Hauser F."/>
            <person name="Cazzamali G."/>
            <person name="Williamson M."/>
            <person name="Park Y."/>
            <person name="Li B."/>
            <person name="Tanaka Y."/>
            <person name="Predel R."/>
            <person name="Neupert S."/>
            <person name="Schachtner J."/>
            <person name="Verleyen P."/>
            <person name="Raible F."/>
            <person name="Bork P."/>
            <person name="Friedrich M."/>
            <person name="Walden K.K."/>
            <person name="Robertson H.M."/>
            <person name="Angeli S."/>
            <person name="Foret S."/>
            <person name="Bucher G."/>
            <person name="Schuetz S."/>
            <person name="Maleszka R."/>
            <person name="Wimmer E.A."/>
            <person name="Beeman R.W."/>
            <person name="Lorenzen M."/>
            <person name="Tomoyasu Y."/>
            <person name="Miller S.C."/>
            <person name="Grossmann D."/>
            <person name="Bucher G."/>
        </authorList>
    </citation>
    <scope>NUCLEOTIDE SEQUENCE [LARGE SCALE GENOMIC DNA]</scope>
    <source>
        <strain evidence="1 2">Georgia GA2</strain>
    </source>
</reference>
<sequence>MPGRLPLAHALFLPTHNRVFNYYHQEIIKLYFRLNEIDIKCDSNDSCVILSRQFPR</sequence>
<dbReference type="Proteomes" id="UP000007266">
    <property type="component" value="Unassembled WGS sequence"/>
</dbReference>
<protein>
    <submittedName>
        <fullName evidence="1">Uncharacterized protein</fullName>
    </submittedName>
</protein>
<reference evidence="1 2" key="2">
    <citation type="journal article" date="2010" name="Nucleic Acids Res.">
        <title>BeetleBase in 2010: revisions to provide comprehensive genomic information for Tribolium castaneum.</title>
        <authorList>
            <person name="Kim H.S."/>
            <person name="Murphy T."/>
            <person name="Xia J."/>
            <person name="Caragea D."/>
            <person name="Park Y."/>
            <person name="Beeman R.W."/>
            <person name="Lorenzen M.D."/>
            <person name="Butcher S."/>
            <person name="Manak J.R."/>
            <person name="Brown S.J."/>
        </authorList>
    </citation>
    <scope>NUCLEOTIDE SEQUENCE [LARGE SCALE GENOMIC DNA]</scope>
    <source>
        <strain evidence="1 2">Georgia GA2</strain>
    </source>
</reference>
<dbReference type="AlphaFoldDB" id="D7GXV1"/>
<name>D7GXV1_TRICA</name>
<organism evidence="1 2">
    <name type="scientific">Tribolium castaneum</name>
    <name type="common">Red flour beetle</name>
    <dbReference type="NCBI Taxonomy" id="7070"/>
    <lineage>
        <taxon>Eukaryota</taxon>
        <taxon>Metazoa</taxon>
        <taxon>Ecdysozoa</taxon>
        <taxon>Arthropoda</taxon>
        <taxon>Hexapoda</taxon>
        <taxon>Insecta</taxon>
        <taxon>Pterygota</taxon>
        <taxon>Neoptera</taxon>
        <taxon>Endopterygota</taxon>
        <taxon>Coleoptera</taxon>
        <taxon>Polyphaga</taxon>
        <taxon>Cucujiformia</taxon>
        <taxon>Tenebrionidae</taxon>
        <taxon>Tenebrionidae incertae sedis</taxon>
        <taxon>Tribolium</taxon>
    </lineage>
</organism>